<dbReference type="Proteomes" id="UP000810171">
    <property type="component" value="Unassembled WGS sequence"/>
</dbReference>
<protein>
    <submittedName>
        <fullName evidence="2">Nucleotidyltransferase domain-containing protein</fullName>
    </submittedName>
</protein>
<keyword evidence="3" id="KW-1185">Reference proteome</keyword>
<dbReference type="SUPFAM" id="SSF81301">
    <property type="entry name" value="Nucleotidyltransferase"/>
    <property type="match status" value="1"/>
</dbReference>
<dbReference type="Pfam" id="PF18765">
    <property type="entry name" value="Polbeta"/>
    <property type="match status" value="1"/>
</dbReference>
<dbReference type="CDD" id="cd05403">
    <property type="entry name" value="NT_KNTase_like"/>
    <property type="match status" value="1"/>
</dbReference>
<comment type="caution">
    <text evidence="2">The sequence shown here is derived from an EMBL/GenBank/DDBJ whole genome shotgun (WGS) entry which is preliminary data.</text>
</comment>
<feature type="domain" description="Polymerase beta nucleotidyltransferase" evidence="1">
    <location>
        <begin position="12"/>
        <end position="92"/>
    </location>
</feature>
<accession>A0ABS3ZA88</accession>
<organism evidence="2 3">
    <name type="scientific">Marinobacterium alkalitolerans</name>
    <dbReference type="NCBI Taxonomy" id="1542925"/>
    <lineage>
        <taxon>Bacteria</taxon>
        <taxon>Pseudomonadati</taxon>
        <taxon>Pseudomonadota</taxon>
        <taxon>Gammaproteobacteria</taxon>
        <taxon>Oceanospirillales</taxon>
        <taxon>Oceanospirillaceae</taxon>
        <taxon>Marinobacterium</taxon>
    </lineage>
</organism>
<dbReference type="InterPro" id="IPR041633">
    <property type="entry name" value="Polbeta"/>
</dbReference>
<proteinExistence type="predicted"/>
<gene>
    <name evidence="2" type="ORF">H9C73_07310</name>
</gene>
<evidence type="ECO:0000259" key="1">
    <source>
        <dbReference type="Pfam" id="PF18765"/>
    </source>
</evidence>
<evidence type="ECO:0000313" key="2">
    <source>
        <dbReference type="EMBL" id="MBP0048541.1"/>
    </source>
</evidence>
<dbReference type="InterPro" id="IPR043519">
    <property type="entry name" value="NT_sf"/>
</dbReference>
<dbReference type="EMBL" id="JACVEW010000009">
    <property type="protein sequence ID" value="MBP0048541.1"/>
    <property type="molecule type" value="Genomic_DNA"/>
</dbReference>
<dbReference type="Gene3D" id="3.30.460.10">
    <property type="entry name" value="Beta Polymerase, domain 2"/>
    <property type="match status" value="1"/>
</dbReference>
<name>A0ABS3ZA88_9GAMM</name>
<reference evidence="2 3" key="1">
    <citation type="submission" date="2020-09" db="EMBL/GenBank/DDBJ databases">
        <authorList>
            <person name="Tanuku N.R.S."/>
        </authorList>
    </citation>
    <scope>NUCLEOTIDE SEQUENCE [LARGE SCALE GENOMIC DNA]</scope>
    <source>
        <strain evidence="2 3">AK62</strain>
    </source>
</reference>
<evidence type="ECO:0000313" key="3">
    <source>
        <dbReference type="Proteomes" id="UP000810171"/>
    </source>
</evidence>
<sequence>MQVLHDCFLGCSDITQAVLYGSRAKGNWHDRSDVDLAVKGEQLDRFKIARLMLEIDDSDFPYPVDILHYDTLNNPRLKEHIDRVGVVIFSRN</sequence>